<evidence type="ECO:0000313" key="3">
    <source>
        <dbReference type="Proteomes" id="UP001529340"/>
    </source>
</evidence>
<reference evidence="2 3" key="3">
    <citation type="submission" date="2023-06" db="EMBL/GenBank/DDBJ databases">
        <authorList>
            <person name="Zeman M."/>
            <person name="Kubasova T."/>
            <person name="Jahodarova E."/>
            <person name="Nykrynova M."/>
            <person name="Rychlik I."/>
        </authorList>
    </citation>
    <scope>NUCLEOTIDE SEQUENCE [LARGE SCALE GENOMIC DNA]</scope>
    <source>
        <strain evidence="2 3">ET39</strain>
    </source>
</reference>
<evidence type="ECO:0000313" key="2">
    <source>
        <dbReference type="EMBL" id="MDM8158078.1"/>
    </source>
</evidence>
<keyword evidence="3" id="KW-1185">Reference proteome</keyword>
<accession>A0ABT7UEL9</accession>
<dbReference type="RefSeq" id="WP_289608504.1">
    <property type="nucleotide sequence ID" value="NZ_JAUDCG010000069.1"/>
</dbReference>
<dbReference type="InterPro" id="IPR007487">
    <property type="entry name" value="ABC_transpt-TYRBP-like"/>
</dbReference>
<organism evidence="2 3">
    <name type="scientific">Amedibacillus dolichus</name>
    <dbReference type="NCBI Taxonomy" id="31971"/>
    <lineage>
        <taxon>Bacteria</taxon>
        <taxon>Bacillati</taxon>
        <taxon>Bacillota</taxon>
        <taxon>Erysipelotrichia</taxon>
        <taxon>Erysipelotrichales</taxon>
        <taxon>Erysipelotrichaceae</taxon>
        <taxon>Amedibacillus</taxon>
    </lineage>
</organism>
<proteinExistence type="predicted"/>
<keyword evidence="1" id="KW-0732">Signal</keyword>
<dbReference type="PANTHER" id="PTHR35271:SF1">
    <property type="entry name" value="ABC TRANSPORTER, SUBSTRATE-BINDING LIPOPROTEIN"/>
    <property type="match status" value="1"/>
</dbReference>
<feature type="signal peptide" evidence="1">
    <location>
        <begin position="1"/>
        <end position="24"/>
    </location>
</feature>
<dbReference type="EMBL" id="JAUDCG010000069">
    <property type="protein sequence ID" value="MDM8158078.1"/>
    <property type="molecule type" value="Genomic_DNA"/>
</dbReference>
<reference evidence="2 3" key="2">
    <citation type="submission" date="2023-06" db="EMBL/GenBank/DDBJ databases">
        <title>Identification and characterization of horizontal gene transfer across gut microbiota members of farm animals based on homology search.</title>
        <authorList>
            <person name="Schwarzerova J."/>
            <person name="Nykrynova M."/>
            <person name="Jureckova K."/>
            <person name="Cejkova D."/>
            <person name="Rychlik I."/>
        </authorList>
    </citation>
    <scope>NUCLEOTIDE SEQUENCE [LARGE SCALE GENOMIC DNA]</scope>
    <source>
        <strain evidence="2 3">ET39</strain>
    </source>
</reference>
<dbReference type="Pfam" id="PF04392">
    <property type="entry name" value="ABC_sub_bind"/>
    <property type="match status" value="1"/>
</dbReference>
<comment type="caution">
    <text evidence="2">The sequence shown here is derived from an EMBL/GenBank/DDBJ whole genome shotgun (WGS) entry which is preliminary data.</text>
</comment>
<reference evidence="3" key="1">
    <citation type="submission" date="2023-06" db="EMBL/GenBank/DDBJ databases">
        <title>Identification and characterization of horizontal gene transfer across gut microbiota members of farm animals based on homology search.</title>
        <authorList>
            <person name="Zeman M."/>
            <person name="Kubasova T."/>
            <person name="Jahodarova E."/>
            <person name="Nykrynova M."/>
            <person name="Rychlik I."/>
        </authorList>
    </citation>
    <scope>NUCLEOTIDE SEQUENCE [LARGE SCALE GENOMIC DNA]</scope>
    <source>
        <strain evidence="3">ET39</strain>
    </source>
</reference>
<dbReference type="InterPro" id="IPR028082">
    <property type="entry name" value="Peripla_BP_I"/>
</dbReference>
<dbReference type="Proteomes" id="UP001529340">
    <property type="component" value="Unassembled WGS sequence"/>
</dbReference>
<name>A0ABT7UEL9_9FIRM</name>
<sequence>MKKTGKLLMAAVVALGALSGCTSAQGDDIKKVSVVQIVSHPSLDTIRDSFSDEMEQLGYTEGEIELEYYDAGNDTSTLDSILSTASGDGSDVIVAIATPTAQSAARYAEEIPIVFAAVSDPIGAGLTSSLEEPDKNITGTMDDIQVDQILGAALEIDPDMQRLGVIYNASEANSVTNIEKAKTFCEENGIELQEVTVTSTNDVQQAVTTLAGSCDAIFSPNDNTVASAMSAAAQAAVEAGIPYYVGADSMVSDGGFLTVGIDYEELGRETARMVDQVLQGTDVADIPIVQFKTDLSIYVNASTMEAFGRTLPASIADSERLVMMEQE</sequence>
<dbReference type="SUPFAM" id="SSF53822">
    <property type="entry name" value="Periplasmic binding protein-like I"/>
    <property type="match status" value="1"/>
</dbReference>
<dbReference type="Gene3D" id="3.40.50.2300">
    <property type="match status" value="2"/>
</dbReference>
<protein>
    <submittedName>
        <fullName evidence="2">ABC transporter substrate-binding protein</fullName>
    </submittedName>
</protein>
<evidence type="ECO:0000256" key="1">
    <source>
        <dbReference type="SAM" id="SignalP"/>
    </source>
</evidence>
<dbReference type="CDD" id="cd06325">
    <property type="entry name" value="PBP1_ABC_unchar_transporter"/>
    <property type="match status" value="1"/>
</dbReference>
<gene>
    <name evidence="2" type="ORF">QUV96_10605</name>
</gene>
<feature type="chain" id="PRO_5047256683" evidence="1">
    <location>
        <begin position="25"/>
        <end position="327"/>
    </location>
</feature>
<dbReference type="PANTHER" id="PTHR35271">
    <property type="entry name" value="ABC TRANSPORTER, SUBSTRATE-BINDING LIPOPROTEIN-RELATED"/>
    <property type="match status" value="1"/>
</dbReference>
<dbReference type="PROSITE" id="PS51257">
    <property type="entry name" value="PROKAR_LIPOPROTEIN"/>
    <property type="match status" value="1"/>
</dbReference>